<dbReference type="GO" id="GO:0006310">
    <property type="term" value="P:DNA recombination"/>
    <property type="evidence" value="ECO:0007669"/>
    <property type="project" value="InterPro"/>
</dbReference>
<keyword evidence="4" id="KW-0547">Nucleotide-binding</keyword>
<evidence type="ECO:0000256" key="5">
    <source>
        <dbReference type="ARBA" id="ARBA00022763"/>
    </source>
</evidence>
<comment type="similarity">
    <text evidence="2 9">Belongs to the RecN family.</text>
</comment>
<name>A0A1Z3N5F5_BDEBC</name>
<evidence type="ECO:0000256" key="9">
    <source>
        <dbReference type="PIRNR" id="PIRNR003128"/>
    </source>
</evidence>
<keyword evidence="6" id="KW-0067">ATP-binding</keyword>
<keyword evidence="5 9" id="KW-0227">DNA damage</keyword>
<keyword evidence="7 9" id="KW-0234">DNA repair</keyword>
<dbReference type="SUPFAM" id="SSF52540">
    <property type="entry name" value="P-loop containing nucleoside triphosphate hydrolases"/>
    <property type="match status" value="1"/>
</dbReference>
<dbReference type="InterPro" id="IPR003395">
    <property type="entry name" value="RecF/RecN/SMC_N"/>
</dbReference>
<dbReference type="InterPro" id="IPR027417">
    <property type="entry name" value="P-loop_NTPase"/>
</dbReference>
<dbReference type="Pfam" id="PF02463">
    <property type="entry name" value="SMC_N"/>
    <property type="match status" value="1"/>
</dbReference>
<dbReference type="GO" id="GO:0006281">
    <property type="term" value="P:DNA repair"/>
    <property type="evidence" value="ECO:0007669"/>
    <property type="project" value="UniProtKB-KW"/>
</dbReference>
<dbReference type="EMBL" id="CP020946">
    <property type="protein sequence ID" value="ASD62698.1"/>
    <property type="molecule type" value="Genomic_DNA"/>
</dbReference>
<evidence type="ECO:0000313" key="13">
    <source>
        <dbReference type="Proteomes" id="UP000197003"/>
    </source>
</evidence>
<protein>
    <recommendedName>
        <fullName evidence="3 9">DNA repair protein RecN</fullName>
    </recommendedName>
    <alternativeName>
        <fullName evidence="8 9">Recombination protein N</fullName>
    </alternativeName>
</protein>
<evidence type="ECO:0000256" key="6">
    <source>
        <dbReference type="ARBA" id="ARBA00022840"/>
    </source>
</evidence>
<dbReference type="PIRSF" id="PIRSF003128">
    <property type="entry name" value="RecN"/>
    <property type="match status" value="1"/>
</dbReference>
<dbReference type="InterPro" id="IPR004604">
    <property type="entry name" value="DNA_recomb/repair_RecN"/>
</dbReference>
<accession>A0A1Z3N5F5</accession>
<evidence type="ECO:0000256" key="3">
    <source>
        <dbReference type="ARBA" id="ARBA00021315"/>
    </source>
</evidence>
<evidence type="ECO:0000256" key="8">
    <source>
        <dbReference type="ARBA" id="ARBA00033408"/>
    </source>
</evidence>
<organism evidence="12 13">
    <name type="scientific">Bdellovibrio bacteriovorus</name>
    <dbReference type="NCBI Taxonomy" id="959"/>
    <lineage>
        <taxon>Bacteria</taxon>
        <taxon>Pseudomonadati</taxon>
        <taxon>Bdellovibrionota</taxon>
        <taxon>Bdellovibrionia</taxon>
        <taxon>Bdellovibrionales</taxon>
        <taxon>Pseudobdellovibrionaceae</taxon>
        <taxon>Bdellovibrio</taxon>
    </lineage>
</organism>
<sequence>MLLELKVSNFAIIENLHVSFKEGLNIMSGETGAGKSVLLKSLSLLMGGKGSSDTIRTGATQATIEGSFDISSRPDIQKMLHDMGIEADEHTLIVRRVLSSGDKSKVYLNGSLSTLNSLRDIVAPMVELAGHSAPLIEMTGQHENRNLMSKHYHLDLLDQYAGTWDKRLLFTEKFNRYHAIFAEIKKLESDAKQKAQRLDFLTYQRDEIANLDLSPGEDHELEVEVKKLKNSNRIGAFVDQAESALYTDDDSAISRLNAILKKGLEISNVDPQIAAKLENLEQAKTLIDESIYDLRQYANKIDADPQRLEEAESRLSDLRKLQKKYGATVDDILKALMEMEIEISNLQNSESRVESLKKEASVILKELETLGADLHKRRQKGAELLADSVNAELLDLNMKGVTFHVMTEKLQELASTGLSDVEFLSQTSAKDAKRPLAKFASGGELSRILLSLKRVVGSSNQPRTYLFDEVDTGVSGETAEKVGRKLRTIAKGQQVVCVTHLPQVAAFGDIHFFIQKSPQKDSVNMVVSELKQKDRVQEIARLISGEKISKTSLAHAEQLLADAKQN</sequence>
<gene>
    <name evidence="12" type="ORF">B9G79_03500</name>
</gene>
<dbReference type="CDD" id="cd03241">
    <property type="entry name" value="ABC_RecN"/>
    <property type="match status" value="2"/>
</dbReference>
<feature type="domain" description="RecF/RecN/SMC N-terminal" evidence="11">
    <location>
        <begin position="2"/>
        <end position="507"/>
    </location>
</feature>
<dbReference type="OrthoDB" id="9806954at2"/>
<dbReference type="Proteomes" id="UP000197003">
    <property type="component" value="Chromosome"/>
</dbReference>
<proteinExistence type="inferred from homology"/>
<evidence type="ECO:0000256" key="4">
    <source>
        <dbReference type="ARBA" id="ARBA00022741"/>
    </source>
</evidence>
<evidence type="ECO:0000256" key="10">
    <source>
        <dbReference type="SAM" id="Coils"/>
    </source>
</evidence>
<dbReference type="GO" id="GO:0009432">
    <property type="term" value="P:SOS response"/>
    <property type="evidence" value="ECO:0007669"/>
    <property type="project" value="TreeGrafter"/>
</dbReference>
<dbReference type="Gene3D" id="3.40.50.300">
    <property type="entry name" value="P-loop containing nucleotide triphosphate hydrolases"/>
    <property type="match status" value="2"/>
</dbReference>
<evidence type="ECO:0000256" key="1">
    <source>
        <dbReference type="ARBA" id="ARBA00003618"/>
    </source>
</evidence>
<dbReference type="PANTHER" id="PTHR11059">
    <property type="entry name" value="DNA REPAIR PROTEIN RECN"/>
    <property type="match status" value="1"/>
</dbReference>
<reference evidence="12 13" key="1">
    <citation type="submission" date="2017-04" db="EMBL/GenBank/DDBJ databases">
        <title>Whole genome sequence of Bdellovibrio bacteriovorus strain SSB218315.</title>
        <authorList>
            <person name="Oyedara O."/>
            <person name="Rodriguez-Perez M.A."/>
        </authorList>
    </citation>
    <scope>NUCLEOTIDE SEQUENCE [LARGE SCALE GENOMIC DNA]</scope>
    <source>
        <strain evidence="12 13">SSB218315</strain>
    </source>
</reference>
<dbReference type="AlphaFoldDB" id="A0A1Z3N5F5"/>
<dbReference type="GO" id="GO:0005524">
    <property type="term" value="F:ATP binding"/>
    <property type="evidence" value="ECO:0007669"/>
    <property type="project" value="UniProtKB-KW"/>
</dbReference>
<evidence type="ECO:0000256" key="7">
    <source>
        <dbReference type="ARBA" id="ARBA00023204"/>
    </source>
</evidence>
<evidence type="ECO:0000256" key="2">
    <source>
        <dbReference type="ARBA" id="ARBA00009441"/>
    </source>
</evidence>
<keyword evidence="10" id="KW-0175">Coiled coil</keyword>
<evidence type="ECO:0000313" key="12">
    <source>
        <dbReference type="EMBL" id="ASD62698.1"/>
    </source>
</evidence>
<dbReference type="GO" id="GO:0043590">
    <property type="term" value="C:bacterial nucleoid"/>
    <property type="evidence" value="ECO:0007669"/>
    <property type="project" value="TreeGrafter"/>
</dbReference>
<dbReference type="PANTHER" id="PTHR11059:SF0">
    <property type="entry name" value="DNA REPAIR PROTEIN RECN"/>
    <property type="match status" value="1"/>
</dbReference>
<evidence type="ECO:0000259" key="11">
    <source>
        <dbReference type="Pfam" id="PF02463"/>
    </source>
</evidence>
<comment type="function">
    <text evidence="1 9">May be involved in recombinational repair of damaged DNA.</text>
</comment>
<feature type="coiled-coil region" evidence="10">
    <location>
        <begin position="308"/>
        <end position="366"/>
    </location>
</feature>
<dbReference type="NCBIfam" id="TIGR00634">
    <property type="entry name" value="recN"/>
    <property type="match status" value="1"/>
</dbReference>
<dbReference type="RefSeq" id="WP_088564319.1">
    <property type="nucleotide sequence ID" value="NZ_CP020946.1"/>
</dbReference>